<organism evidence="10 11">
    <name type="scientific">Anaeroselena agilis</name>
    <dbReference type="NCBI Taxonomy" id="3063788"/>
    <lineage>
        <taxon>Bacteria</taxon>
        <taxon>Bacillati</taxon>
        <taxon>Bacillota</taxon>
        <taxon>Negativicutes</taxon>
        <taxon>Acetonemataceae</taxon>
        <taxon>Anaeroselena</taxon>
    </lineage>
</organism>
<evidence type="ECO:0000256" key="5">
    <source>
        <dbReference type="ARBA" id="ARBA00022827"/>
    </source>
</evidence>
<dbReference type="InterPro" id="IPR036188">
    <property type="entry name" value="FAD/NAD-bd_sf"/>
</dbReference>
<evidence type="ECO:0000313" key="10">
    <source>
        <dbReference type="EMBL" id="MDT8902008.1"/>
    </source>
</evidence>
<accession>A0ABU3NYY6</accession>
<evidence type="ECO:0000313" key="11">
    <source>
        <dbReference type="Proteomes" id="UP001254848"/>
    </source>
</evidence>
<dbReference type="Gene3D" id="3.50.50.60">
    <property type="entry name" value="FAD/NAD(P)-binding domain"/>
    <property type="match status" value="2"/>
</dbReference>
<feature type="domain" description="MnmG N-terminal" evidence="9">
    <location>
        <begin position="268"/>
        <end position="359"/>
    </location>
</feature>
<evidence type="ECO:0000256" key="4">
    <source>
        <dbReference type="ARBA" id="ARBA00022723"/>
    </source>
</evidence>
<sequence>MAKKVVVVGGGWAGSAAALAARKAGCEVELFERADMLLGTGLVGGIMRNNGRFTATEEMLAMGGGDLFTVADENARHKNIEFPGHKHATLYDVALIEPAVRKALEKAGVKLHMHCRIKDIEKDGNRITKVVGEGHHGEPDVTATGDVFVDAAGTAGPQGNCMKYGNGCAMCVYRCPTFGPRFSIAAKAGVPEIMGQKADGTLGAMSGSCKLHKESLSHKITEELNRTGVVVVPIPDHLRKSMESLGQKACQQYALKEFAENVILLDTGHAKLMSAYYPLDILRQIPGFESARFEDPYSGGIGNSMRYLGMLPRDDTLKVEGLDNVFCGGEKAGLLVGHTEAIITGTLAGHNAARAAFGQEPVKLSESLACGDAIAHVRASMQTKEGLAKKYTFSGSVYFERMKEKNLYTTDVAAIQKRVADAGMTEFFAKALG</sequence>
<gene>
    <name evidence="10" type="ORF">Q4T40_12200</name>
</gene>
<dbReference type="PANTHER" id="PTHR43498">
    <property type="entry name" value="FERREDOXIN:COB-COM HETERODISULFIDE REDUCTASE SUBUNIT A"/>
    <property type="match status" value="1"/>
</dbReference>
<dbReference type="RefSeq" id="WP_413780500.1">
    <property type="nucleotide sequence ID" value="NZ_JAUOZS010000001.1"/>
</dbReference>
<evidence type="ECO:0000259" key="9">
    <source>
        <dbReference type="Pfam" id="PF01134"/>
    </source>
</evidence>
<dbReference type="Proteomes" id="UP001254848">
    <property type="component" value="Unassembled WGS sequence"/>
</dbReference>
<dbReference type="Pfam" id="PF01134">
    <property type="entry name" value="GIDA"/>
    <property type="match status" value="2"/>
</dbReference>
<dbReference type="InterPro" id="IPR039650">
    <property type="entry name" value="HdrA-like"/>
</dbReference>
<keyword evidence="4" id="KW-0479">Metal-binding</keyword>
<comment type="cofactor">
    <cofactor evidence="1">
        <name>FAD</name>
        <dbReference type="ChEBI" id="CHEBI:57692"/>
    </cofactor>
</comment>
<evidence type="ECO:0000256" key="2">
    <source>
        <dbReference type="ARBA" id="ARBA00022485"/>
    </source>
</evidence>
<protein>
    <submittedName>
        <fullName evidence="10">FAD-dependent oxidoreductase</fullName>
    </submittedName>
</protein>
<keyword evidence="8" id="KW-0411">Iron-sulfur</keyword>
<keyword evidence="2" id="KW-0004">4Fe-4S</keyword>
<dbReference type="EMBL" id="JAUOZS010000001">
    <property type="protein sequence ID" value="MDT8902008.1"/>
    <property type="molecule type" value="Genomic_DNA"/>
</dbReference>
<keyword evidence="5" id="KW-0274">FAD</keyword>
<keyword evidence="3" id="KW-0285">Flavoprotein</keyword>
<dbReference type="PANTHER" id="PTHR43498:SF1">
    <property type="entry name" value="COB--COM HETERODISULFIDE REDUCTASE IRON-SULFUR SUBUNIT A"/>
    <property type="match status" value="1"/>
</dbReference>
<dbReference type="InterPro" id="IPR040131">
    <property type="entry name" value="MnmG_N"/>
</dbReference>
<reference evidence="10 11" key="1">
    <citation type="submission" date="2023-07" db="EMBL/GenBank/DDBJ databases">
        <title>The novel representative of Negativicutes class, Anaeroselena agilis gen. nov. sp. nov.</title>
        <authorList>
            <person name="Prokofeva M.I."/>
            <person name="Elcheninov A.G."/>
            <person name="Klyukina A."/>
            <person name="Kublanov I.V."/>
            <person name="Frolov E.N."/>
            <person name="Podosokorskaya O.A."/>
        </authorList>
    </citation>
    <scope>NUCLEOTIDE SEQUENCE [LARGE SCALE GENOMIC DNA]</scope>
    <source>
        <strain evidence="10 11">4137-cl</strain>
    </source>
</reference>
<keyword evidence="11" id="KW-1185">Reference proteome</keyword>
<keyword evidence="7" id="KW-0408">Iron</keyword>
<evidence type="ECO:0000256" key="8">
    <source>
        <dbReference type="ARBA" id="ARBA00023014"/>
    </source>
</evidence>
<dbReference type="SUPFAM" id="SSF51905">
    <property type="entry name" value="FAD/NAD(P)-binding domain"/>
    <property type="match status" value="1"/>
</dbReference>
<feature type="domain" description="MnmG N-terminal" evidence="9">
    <location>
        <begin position="4"/>
        <end position="242"/>
    </location>
</feature>
<evidence type="ECO:0000256" key="1">
    <source>
        <dbReference type="ARBA" id="ARBA00001974"/>
    </source>
</evidence>
<keyword evidence="6" id="KW-0560">Oxidoreductase</keyword>
<name>A0ABU3NYY6_9FIRM</name>
<evidence type="ECO:0000256" key="3">
    <source>
        <dbReference type="ARBA" id="ARBA00022630"/>
    </source>
</evidence>
<evidence type="ECO:0000256" key="7">
    <source>
        <dbReference type="ARBA" id="ARBA00023004"/>
    </source>
</evidence>
<evidence type="ECO:0000256" key="6">
    <source>
        <dbReference type="ARBA" id="ARBA00023002"/>
    </source>
</evidence>
<comment type="caution">
    <text evidence="10">The sequence shown here is derived from an EMBL/GenBank/DDBJ whole genome shotgun (WGS) entry which is preliminary data.</text>
</comment>
<proteinExistence type="predicted"/>